<dbReference type="GO" id="GO:0051287">
    <property type="term" value="F:NAD binding"/>
    <property type="evidence" value="ECO:0007669"/>
    <property type="project" value="InterPro"/>
</dbReference>
<evidence type="ECO:0000256" key="4">
    <source>
        <dbReference type="RuleBase" id="RU003719"/>
    </source>
</evidence>
<dbReference type="InterPro" id="IPR050223">
    <property type="entry name" value="D-isomer_2-hydroxyacid_DH"/>
</dbReference>
<dbReference type="STRING" id="411684.HPDFL43_15867"/>
<dbReference type="EMBL" id="ABIA03000004">
    <property type="protein sequence ID" value="EDQ34489.1"/>
    <property type="molecule type" value="Genomic_DNA"/>
</dbReference>
<reference evidence="7 8" key="2">
    <citation type="submission" date="2012-06" db="EMBL/GenBank/DDBJ databases">
        <authorList>
            <person name="Fiebig A."/>
        </authorList>
    </citation>
    <scope>NUCLEOTIDE SEQUENCE [LARGE SCALE GENOMIC DNA]</scope>
    <source>
        <strain evidence="7 8">DFL-43</strain>
    </source>
</reference>
<dbReference type="PROSITE" id="PS00065">
    <property type="entry name" value="D_2_HYDROXYACID_DH_1"/>
    <property type="match status" value="1"/>
</dbReference>
<dbReference type="Gene3D" id="3.40.50.720">
    <property type="entry name" value="NAD(P)-binding Rossmann-like Domain"/>
    <property type="match status" value="2"/>
</dbReference>
<dbReference type="InterPro" id="IPR029752">
    <property type="entry name" value="D-isomer_DH_CS1"/>
</dbReference>
<dbReference type="RefSeq" id="WP_007198929.1">
    <property type="nucleotide sequence ID" value="NZ_CM002917.1"/>
</dbReference>
<evidence type="ECO:0000256" key="3">
    <source>
        <dbReference type="ARBA" id="ARBA00023027"/>
    </source>
</evidence>
<dbReference type="HOGENOM" id="CLU_019796_1_2_5"/>
<proteinExistence type="inferred from homology"/>
<keyword evidence="1" id="KW-0521">NADP</keyword>
<sequence>MSADHRPTILVPGRINPRVRERVEAEFDAVFIDKPDARLVDADARSRVVGVASMTKISSDFIDAFPNLEIIANFGVGYDAVDAAHAASRKVMVTNTPDVLSDEVADTTVGLLLNTLREFPKAEAYLRAGRWANEGAYPLTPLTMRGRTIGIFGLGRIGLAIARRLEAFGVAIHYHTRNKRDDVEYPWHETLIGLVGAVDTLIVVVPGGAATNKAVNASILDALGANGVLISVGRGSTIDEEALISALGERRIAAAGLDVFADEPNVPQALIDLPNACLLPHVASASVSTRNAMADLVVGNLLAWFDGRPALSPVAECEGFNRTG</sequence>
<dbReference type="SUPFAM" id="SSF52283">
    <property type="entry name" value="Formate/glycerate dehydrogenase catalytic domain-like"/>
    <property type="match status" value="1"/>
</dbReference>
<comment type="caution">
    <text evidence="7">The sequence shown here is derived from an EMBL/GenBank/DDBJ whole genome shotgun (WGS) entry which is preliminary data.</text>
</comment>
<evidence type="ECO:0000313" key="8">
    <source>
        <dbReference type="Proteomes" id="UP000004291"/>
    </source>
</evidence>
<dbReference type="Proteomes" id="UP000004291">
    <property type="component" value="Chromosome"/>
</dbReference>
<dbReference type="GO" id="GO:0005829">
    <property type="term" value="C:cytosol"/>
    <property type="evidence" value="ECO:0007669"/>
    <property type="project" value="TreeGrafter"/>
</dbReference>
<comment type="similarity">
    <text evidence="4">Belongs to the D-isomer specific 2-hydroxyacid dehydrogenase family.</text>
</comment>
<protein>
    <submittedName>
        <fullName evidence="7">Lactate dehydrogenase</fullName>
    </submittedName>
</protein>
<evidence type="ECO:0000259" key="5">
    <source>
        <dbReference type="Pfam" id="PF00389"/>
    </source>
</evidence>
<evidence type="ECO:0000259" key="6">
    <source>
        <dbReference type="Pfam" id="PF02826"/>
    </source>
</evidence>
<dbReference type="GO" id="GO:0016618">
    <property type="term" value="F:hydroxypyruvate reductase [NAD(P)H] activity"/>
    <property type="evidence" value="ECO:0007669"/>
    <property type="project" value="TreeGrafter"/>
</dbReference>
<reference evidence="7 8" key="1">
    <citation type="submission" date="2007-10" db="EMBL/GenBank/DDBJ databases">
        <authorList>
            <person name="Wagner-Dobler I."/>
            <person name="Ferriera S."/>
            <person name="Johnson J."/>
            <person name="Kravitz S."/>
            <person name="Beeson K."/>
            <person name="Sutton G."/>
            <person name="Rogers Y.-H."/>
            <person name="Friedman R."/>
            <person name="Frazier M."/>
            <person name="Venter J.C."/>
        </authorList>
    </citation>
    <scope>NUCLEOTIDE SEQUENCE [LARGE SCALE GENOMIC DNA]</scope>
    <source>
        <strain evidence="7 8">DFL-43</strain>
    </source>
</reference>
<dbReference type="OrthoDB" id="9793626at2"/>
<dbReference type="InterPro" id="IPR006139">
    <property type="entry name" value="D-isomer_2_OHA_DH_cat_dom"/>
</dbReference>
<organism evidence="7 8">
    <name type="scientific">Hoeflea phototrophica (strain DSM 17068 / NCIMB 14078 / DFL-43)</name>
    <dbReference type="NCBI Taxonomy" id="411684"/>
    <lineage>
        <taxon>Bacteria</taxon>
        <taxon>Pseudomonadati</taxon>
        <taxon>Pseudomonadota</taxon>
        <taxon>Alphaproteobacteria</taxon>
        <taxon>Hyphomicrobiales</taxon>
        <taxon>Rhizobiaceae</taxon>
        <taxon>Hoeflea</taxon>
    </lineage>
</organism>
<dbReference type="InterPro" id="IPR006140">
    <property type="entry name" value="D-isomer_DH_NAD-bd"/>
</dbReference>
<keyword evidence="8" id="KW-1185">Reference proteome</keyword>
<evidence type="ECO:0000256" key="1">
    <source>
        <dbReference type="ARBA" id="ARBA00022857"/>
    </source>
</evidence>
<dbReference type="FunFam" id="3.40.50.720:FF:000213">
    <property type="entry name" value="Putative 2-hydroxyacid dehydrogenase"/>
    <property type="match status" value="1"/>
</dbReference>
<dbReference type="SUPFAM" id="SSF51735">
    <property type="entry name" value="NAD(P)-binding Rossmann-fold domains"/>
    <property type="match status" value="1"/>
</dbReference>
<dbReference type="Pfam" id="PF02826">
    <property type="entry name" value="2-Hacid_dh_C"/>
    <property type="match status" value="1"/>
</dbReference>
<dbReference type="CDD" id="cd12156">
    <property type="entry name" value="HPPR"/>
    <property type="match status" value="1"/>
</dbReference>
<feature type="domain" description="D-isomer specific 2-hydroxyacid dehydrogenase catalytic" evidence="5">
    <location>
        <begin position="14"/>
        <end position="314"/>
    </location>
</feature>
<evidence type="ECO:0000256" key="2">
    <source>
        <dbReference type="ARBA" id="ARBA00023002"/>
    </source>
</evidence>
<dbReference type="GO" id="GO:0030267">
    <property type="term" value="F:glyoxylate reductase (NADPH) activity"/>
    <property type="evidence" value="ECO:0007669"/>
    <property type="project" value="TreeGrafter"/>
</dbReference>
<keyword evidence="3" id="KW-0520">NAD</keyword>
<accession>A9D1S8</accession>
<gene>
    <name evidence="7" type="ORF">HPDFL43_15867</name>
</gene>
<dbReference type="PANTHER" id="PTHR10996:SF178">
    <property type="entry name" value="2-HYDROXYACID DEHYDROGENASE YGL185C-RELATED"/>
    <property type="match status" value="1"/>
</dbReference>
<feature type="domain" description="D-isomer specific 2-hydroxyacid dehydrogenase NAD-binding" evidence="6">
    <location>
        <begin position="109"/>
        <end position="283"/>
    </location>
</feature>
<dbReference type="PANTHER" id="PTHR10996">
    <property type="entry name" value="2-HYDROXYACID DEHYDROGENASE-RELATED"/>
    <property type="match status" value="1"/>
</dbReference>
<keyword evidence="2 4" id="KW-0560">Oxidoreductase</keyword>
<dbReference type="Pfam" id="PF00389">
    <property type="entry name" value="2-Hacid_dh"/>
    <property type="match status" value="1"/>
</dbReference>
<name>A9D1S8_HOEPD</name>
<dbReference type="InterPro" id="IPR036291">
    <property type="entry name" value="NAD(P)-bd_dom_sf"/>
</dbReference>
<dbReference type="eggNOG" id="COG1052">
    <property type="taxonomic scope" value="Bacteria"/>
</dbReference>
<dbReference type="AlphaFoldDB" id="A9D1S8"/>
<evidence type="ECO:0000313" key="7">
    <source>
        <dbReference type="EMBL" id="EDQ34489.1"/>
    </source>
</evidence>